<dbReference type="PATRIC" id="fig|1702221.3.peg.1247"/>
<dbReference type="SMART" id="SM00642">
    <property type="entry name" value="Aamy"/>
    <property type="match status" value="1"/>
</dbReference>
<dbReference type="Proteomes" id="UP000069771">
    <property type="component" value="Chromosome"/>
</dbReference>
<dbReference type="InterPro" id="IPR006046">
    <property type="entry name" value="Alpha_amylase"/>
</dbReference>
<evidence type="ECO:0000256" key="5">
    <source>
        <dbReference type="RuleBase" id="RU361134"/>
    </source>
</evidence>
<dbReference type="CDD" id="cd11353">
    <property type="entry name" value="AmyAc_euk_bac_CMD_like"/>
    <property type="match status" value="1"/>
</dbReference>
<evidence type="ECO:0000313" key="8">
    <source>
        <dbReference type="Proteomes" id="UP000069771"/>
    </source>
</evidence>
<dbReference type="GO" id="GO:0004556">
    <property type="term" value="F:alpha-amylase activity"/>
    <property type="evidence" value="ECO:0007669"/>
    <property type="project" value="UniProtKB-UniRule"/>
</dbReference>
<dbReference type="AlphaFoldDB" id="A0A140DUV0"/>
<evidence type="ECO:0000313" key="7">
    <source>
        <dbReference type="EMBL" id="AMK54427.1"/>
    </source>
</evidence>
<keyword evidence="5" id="KW-0119">Carbohydrate metabolism</keyword>
<proteinExistence type="inferred from homology"/>
<protein>
    <recommendedName>
        <fullName evidence="5">Alpha-amylase</fullName>
        <ecNumber evidence="5">3.2.1.1</ecNumber>
    </recommendedName>
</protein>
<dbReference type="InterPro" id="IPR013780">
    <property type="entry name" value="Glyco_hydro_b"/>
</dbReference>
<keyword evidence="3 5" id="KW-0326">Glycosidase</keyword>
<dbReference type="GO" id="GO:0005975">
    <property type="term" value="P:carbohydrate metabolic process"/>
    <property type="evidence" value="ECO:0007669"/>
    <property type="project" value="InterPro"/>
</dbReference>
<dbReference type="InterPro" id="IPR006047">
    <property type="entry name" value="GH13_cat_dom"/>
</dbReference>
<evidence type="ECO:0000259" key="6">
    <source>
        <dbReference type="SMART" id="SM00642"/>
    </source>
</evidence>
<reference evidence="7 8" key="1">
    <citation type="journal article" date="2016" name="Gut Pathog.">
        <title>Whole genome sequencing of "Faecalibaculum rodentium" ALO17, isolated from C57BL/6J laboratory mouse feces.</title>
        <authorList>
            <person name="Lim S."/>
            <person name="Chang D.H."/>
            <person name="Ahn S."/>
            <person name="Kim B.C."/>
        </authorList>
    </citation>
    <scope>NUCLEOTIDE SEQUENCE [LARGE SCALE GENOMIC DNA]</scope>
    <source>
        <strain evidence="7 8">Alo17</strain>
    </source>
</reference>
<dbReference type="SUPFAM" id="SSF51445">
    <property type="entry name" value="(Trans)glycosidases"/>
    <property type="match status" value="1"/>
</dbReference>
<dbReference type="STRING" id="1702221.AALO17_12930"/>
<dbReference type="EC" id="3.2.1.1" evidence="5"/>
<dbReference type="InterPro" id="IPR017853">
    <property type="entry name" value="GH"/>
</dbReference>
<dbReference type="Pfam" id="PF00128">
    <property type="entry name" value="Alpha-amylase"/>
    <property type="match status" value="1"/>
</dbReference>
<dbReference type="SUPFAM" id="SSF51011">
    <property type="entry name" value="Glycosyl hydrolase domain"/>
    <property type="match status" value="1"/>
</dbReference>
<dbReference type="KEGG" id="fro:AALO17_12930"/>
<dbReference type="Gene3D" id="3.20.20.80">
    <property type="entry name" value="Glycosidases"/>
    <property type="match status" value="1"/>
</dbReference>
<dbReference type="EMBL" id="CP011391">
    <property type="protein sequence ID" value="AMK54427.1"/>
    <property type="molecule type" value="Genomic_DNA"/>
</dbReference>
<dbReference type="Gene3D" id="2.60.40.1180">
    <property type="entry name" value="Golgi alpha-mannosidase II"/>
    <property type="match status" value="1"/>
</dbReference>
<keyword evidence="8" id="KW-1185">Reference proteome</keyword>
<dbReference type="PANTHER" id="PTHR10357:SF210">
    <property type="entry name" value="MALTODEXTRIN GLUCOSIDASE"/>
    <property type="match status" value="1"/>
</dbReference>
<name>A0A140DUV0_9FIRM</name>
<dbReference type="RefSeq" id="WP_067556795.1">
    <property type="nucleotide sequence ID" value="NZ_CAMTBT010000033.1"/>
</dbReference>
<keyword evidence="2 5" id="KW-0378">Hydrolase</keyword>
<evidence type="ECO:0000256" key="3">
    <source>
        <dbReference type="ARBA" id="ARBA00023295"/>
    </source>
</evidence>
<accession>A0A140DUV0</accession>
<dbReference type="PRINTS" id="PR00110">
    <property type="entry name" value="ALPHAAMYLASE"/>
</dbReference>
<evidence type="ECO:0000256" key="1">
    <source>
        <dbReference type="ARBA" id="ARBA00008061"/>
    </source>
</evidence>
<dbReference type="GO" id="GO:0043169">
    <property type="term" value="F:cation binding"/>
    <property type="evidence" value="ECO:0007669"/>
    <property type="project" value="InterPro"/>
</dbReference>
<organism evidence="7 8">
    <name type="scientific">Faecalibaculum rodentium</name>
    <dbReference type="NCBI Taxonomy" id="1702221"/>
    <lineage>
        <taxon>Bacteria</taxon>
        <taxon>Bacillati</taxon>
        <taxon>Bacillota</taxon>
        <taxon>Erysipelotrichia</taxon>
        <taxon>Erysipelotrichales</taxon>
        <taxon>Erysipelotrichaceae</taxon>
        <taxon>Faecalibaculum</taxon>
    </lineage>
</organism>
<gene>
    <name evidence="7" type="ORF">AALO17_12930</name>
</gene>
<evidence type="ECO:0000256" key="4">
    <source>
        <dbReference type="RuleBase" id="RU003615"/>
    </source>
</evidence>
<sequence length="435" mass="50139">MWYDESVIYQIYPLGAFGAPFENDHVQAHRILKAKEYIPHLQKLGANTVLFNPLFQSVTHGYNTTDMRKVDERLGTTEDLQEVTEALKEAGIRVIFDAVFNHVGREFFAFQDVLKNREASPYKHWFHIDFGGNSSFNDGFWYKNWEGYDELVSLNLKNPEVVRYIFDTVDWWKKTFGISGLRLDVAYCLDQDFLRQLHDHVRSFEGEPFFLLGETLHGDYNTWVNEAMLDSCTNYECYKGIHSSFNSRNFFEILYSFNRQFGKDPWCLYTGKHLLAFVDNHDVNRIASVLEKKEQLPLVYGMLFTMPGIPAIYYGSESGVEGVKNENDTAIRPEIETLEWNDLTDRIARLIEIRKAEPALSYGDYTQIALTNTACVYQRSHEGDTIWYAVNIDEAPVTLQVGRQADAADLLTGENICIDQTLELAPGSMKILKLQ</sequence>
<dbReference type="OrthoDB" id="9805159at2"/>
<comment type="catalytic activity">
    <reaction evidence="5">
        <text>Endohydrolysis of (1-&gt;4)-alpha-D-glucosidic linkages in polysaccharides containing three or more (1-&gt;4)-alpha-linked D-glucose units.</text>
        <dbReference type="EC" id="3.2.1.1"/>
    </reaction>
</comment>
<evidence type="ECO:0000256" key="2">
    <source>
        <dbReference type="ARBA" id="ARBA00022801"/>
    </source>
</evidence>
<comment type="similarity">
    <text evidence="1 4">Belongs to the glycosyl hydrolase 13 family.</text>
</comment>
<dbReference type="GeneID" id="78478020"/>
<feature type="domain" description="Glycosyl hydrolase family 13 catalytic" evidence="6">
    <location>
        <begin position="10"/>
        <end position="354"/>
    </location>
</feature>
<dbReference type="PANTHER" id="PTHR10357">
    <property type="entry name" value="ALPHA-AMYLASE FAMILY MEMBER"/>
    <property type="match status" value="1"/>
</dbReference>